<dbReference type="InterPro" id="IPR000679">
    <property type="entry name" value="Znf_GATA"/>
</dbReference>
<comment type="caution">
    <text evidence="5">The sequence shown here is derived from an EMBL/GenBank/DDBJ whole genome shotgun (WGS) entry which is preliminary data.</text>
</comment>
<dbReference type="CDD" id="cd00202">
    <property type="entry name" value="ZnF_GATA"/>
    <property type="match status" value="1"/>
</dbReference>
<dbReference type="Proteomes" id="UP000650467">
    <property type="component" value="Unassembled WGS sequence"/>
</dbReference>
<feature type="coiled-coil region" evidence="2">
    <location>
        <begin position="608"/>
        <end position="636"/>
    </location>
</feature>
<dbReference type="InterPro" id="IPR013088">
    <property type="entry name" value="Znf_NHR/GATA"/>
</dbReference>
<dbReference type="Pfam" id="PF00320">
    <property type="entry name" value="GATA"/>
    <property type="match status" value="1"/>
</dbReference>
<dbReference type="Gene3D" id="3.30.50.10">
    <property type="entry name" value="Erythroid Transcription Factor GATA-1, subunit A"/>
    <property type="match status" value="1"/>
</dbReference>
<gene>
    <name evidence="5" type="ORF">HXX76_005152</name>
</gene>
<reference evidence="5" key="1">
    <citation type="journal article" date="2020" name="bioRxiv">
        <title>Comparative genomics of Chlamydomonas.</title>
        <authorList>
            <person name="Craig R.J."/>
            <person name="Hasan A.R."/>
            <person name="Ness R.W."/>
            <person name="Keightley P.D."/>
        </authorList>
    </citation>
    <scope>NUCLEOTIDE SEQUENCE</scope>
    <source>
        <strain evidence="5">SAG 7.73</strain>
    </source>
</reference>
<feature type="compositionally biased region" description="Low complexity" evidence="3">
    <location>
        <begin position="972"/>
        <end position="981"/>
    </location>
</feature>
<feature type="region of interest" description="Disordered" evidence="3">
    <location>
        <begin position="1357"/>
        <end position="1400"/>
    </location>
</feature>
<dbReference type="OrthoDB" id="553201at2759"/>
<feature type="compositionally biased region" description="Basic and acidic residues" evidence="3">
    <location>
        <begin position="763"/>
        <end position="773"/>
    </location>
</feature>
<dbReference type="PANTHER" id="PTHR46007:SF8">
    <property type="entry name" value="C2H2-TYPE DOMAIN-CONTAINING PROTEIN"/>
    <property type="match status" value="1"/>
</dbReference>
<feature type="region of interest" description="Disordered" evidence="3">
    <location>
        <begin position="200"/>
        <end position="235"/>
    </location>
</feature>
<dbReference type="SUPFAM" id="SSF57716">
    <property type="entry name" value="Glucocorticoid receptor-like (DNA-binding domain)"/>
    <property type="match status" value="1"/>
</dbReference>
<dbReference type="SMART" id="SM00401">
    <property type="entry name" value="ZnF_GATA"/>
    <property type="match status" value="1"/>
</dbReference>
<accession>A0A835T7S8</accession>
<evidence type="ECO:0000256" key="1">
    <source>
        <dbReference type="PROSITE-ProRule" id="PRU00094"/>
    </source>
</evidence>
<organism evidence="5 6">
    <name type="scientific">Chlamydomonas incerta</name>
    <dbReference type="NCBI Taxonomy" id="51695"/>
    <lineage>
        <taxon>Eukaryota</taxon>
        <taxon>Viridiplantae</taxon>
        <taxon>Chlorophyta</taxon>
        <taxon>core chlorophytes</taxon>
        <taxon>Chlorophyceae</taxon>
        <taxon>CS clade</taxon>
        <taxon>Chlamydomonadales</taxon>
        <taxon>Chlamydomonadaceae</taxon>
        <taxon>Chlamydomonas</taxon>
    </lineage>
</organism>
<feature type="region of interest" description="Disordered" evidence="3">
    <location>
        <begin position="817"/>
        <end position="838"/>
    </location>
</feature>
<evidence type="ECO:0000313" key="5">
    <source>
        <dbReference type="EMBL" id="KAG2438602.1"/>
    </source>
</evidence>
<dbReference type="EMBL" id="JAEHOC010000009">
    <property type="protein sequence ID" value="KAG2438602.1"/>
    <property type="molecule type" value="Genomic_DNA"/>
</dbReference>
<feature type="compositionally biased region" description="Basic and acidic residues" evidence="3">
    <location>
        <begin position="1245"/>
        <end position="1260"/>
    </location>
</feature>
<feature type="region of interest" description="Disordered" evidence="3">
    <location>
        <begin position="1181"/>
        <end position="1209"/>
    </location>
</feature>
<keyword evidence="1" id="KW-0479">Metal-binding</keyword>
<feature type="region of interest" description="Disordered" evidence="3">
    <location>
        <begin position="249"/>
        <end position="297"/>
    </location>
</feature>
<feature type="region of interest" description="Disordered" evidence="3">
    <location>
        <begin position="757"/>
        <end position="796"/>
    </location>
</feature>
<feature type="region of interest" description="Disordered" evidence="3">
    <location>
        <begin position="318"/>
        <end position="396"/>
    </location>
</feature>
<feature type="compositionally biased region" description="Basic and acidic residues" evidence="3">
    <location>
        <begin position="901"/>
        <end position="910"/>
    </location>
</feature>
<protein>
    <recommendedName>
        <fullName evidence="4">GATA-type domain-containing protein</fullName>
    </recommendedName>
</protein>
<keyword evidence="1" id="KW-0863">Zinc-finger</keyword>
<feature type="region of interest" description="Disordered" evidence="3">
    <location>
        <begin position="1230"/>
        <end position="1263"/>
    </location>
</feature>
<name>A0A835T7S8_CHLIN</name>
<evidence type="ECO:0000313" key="6">
    <source>
        <dbReference type="Proteomes" id="UP000650467"/>
    </source>
</evidence>
<keyword evidence="2" id="KW-0175">Coiled coil</keyword>
<dbReference type="GO" id="GO:0008270">
    <property type="term" value="F:zinc ion binding"/>
    <property type="evidence" value="ECO:0007669"/>
    <property type="project" value="UniProtKB-KW"/>
</dbReference>
<evidence type="ECO:0000256" key="3">
    <source>
        <dbReference type="SAM" id="MobiDB-lite"/>
    </source>
</evidence>
<dbReference type="GO" id="GO:0045944">
    <property type="term" value="P:positive regulation of transcription by RNA polymerase II"/>
    <property type="evidence" value="ECO:0007669"/>
    <property type="project" value="TreeGrafter"/>
</dbReference>
<keyword evidence="1" id="KW-0862">Zinc</keyword>
<feature type="compositionally biased region" description="Basic and acidic residues" evidence="3">
    <location>
        <begin position="207"/>
        <end position="223"/>
    </location>
</feature>
<dbReference type="PROSITE" id="PS00344">
    <property type="entry name" value="GATA_ZN_FINGER_1"/>
    <property type="match status" value="1"/>
</dbReference>
<feature type="compositionally biased region" description="Polar residues" evidence="3">
    <location>
        <begin position="347"/>
        <end position="360"/>
    </location>
</feature>
<dbReference type="PROSITE" id="PS50114">
    <property type="entry name" value="GATA_ZN_FINGER_2"/>
    <property type="match status" value="1"/>
</dbReference>
<proteinExistence type="predicted"/>
<feature type="compositionally biased region" description="Low complexity" evidence="3">
    <location>
        <begin position="919"/>
        <end position="938"/>
    </location>
</feature>
<dbReference type="GO" id="GO:0003713">
    <property type="term" value="F:transcription coactivator activity"/>
    <property type="evidence" value="ECO:0007669"/>
    <property type="project" value="TreeGrafter"/>
</dbReference>
<sequence>MHADKLDGGVSRQEARDVAAAAGRLYGHDHNGRAHNMLDLNYGNHLAGLKRPLWNAYAVGLQAPELQARSEAGKLLPLDVSAPPQSTQQHFLLQRLVSALGGGNSAAPAASANNNCVDAGYASGLPLQLLLQQLRQAPAAAEHHDIGASEVANEAAADQERAAKRMRLQLLEKLLQEQQLANTLQVKQEQQDHEQTLLHQLRQHQQQHREEHQNQQHREEQQEQQRPAAGLPPPQLQLQPHLMQLLQSATAVQPHSCGGGDVELAAGTRERSPNASMATASAAPELKSEAEADQQHATAPPIVAAVKAELVLEPEQLGAGRGASAAGTGTGTGADPVADSKSEGAEPQQQQNSQHLSTSPEHCGAGPQGDQPLDGALREQHQPQPDGSPAAAKTEPGISAAAVVEATSPSSDVTAAMPTAEAVDGVTDVSAELVRKLMEVGTPAAAAAAAATESEEQDLSAADDSAAVAAFLLRLREAAVQGGDWGVEADGADGEDGQQQEVEEAPLPEVDILPLEAPEEGMLDAGDGVFVCPATAGPGITYWPLWTPDPNGDQELFPRVVRGLRTRPSQPARPISSDHYAKLRKAVAPDPRTPRTPRAPLLGGLHPAALAQLLAAQQQQQLQQLQLQQLQQLQQQMPSASALGQQYEQPRFLVQRGVNGQPMLMPLTGAGLAHLASGRAGNAAVGAKPHVAALLARLTGAEPSSATSSAPAAALVAAALAGDASSALLLAQQQLEADAGLRAGACGAGGLLKRGTGVSSNADEDHGHGHDHLGAFAAGRPHHHSHLHPRQHAAGGPIRGLHQQQQLHPRQLPHLAARHHPYSGQGPAGGGGADKQQAVLPMPGVIGAAWVPPPPPRPPRNHRGPLLCSNCGTTQTPLWRKDRDTGATVCNACGIYKQTHNADRPVESRAEPPLPVLPPARRQPAQVQQPQQQQQQQVDRGATAVAVSAIAGQRQLEAALEVSNRWAHERSTATATAAVAAEGGRSPRRSVPQSPSHGAAAEEGLEGARGAVSGEWAAAARPLQLQLGPLTRELSLQTLPLGPLHRDVDAEAARLPGRTPSAASEAPPASPPLAATTQRLLDLNRSPEGQLVAAGRGDGGGVAGRAQGCSRAASPLRLDETAAVDGAGADLERRPLSPLRLSVLPPALASVDGAGVGVGTHGDAAGGSGAGGASGLLLQHMAQQVRSRQEDIPEASQQQQQQQQGAAAENTTAALLRQLLSALHRAQAGGAAAGQDSRSPSDAAAKQRECEPGSVHRDLQEPAGGAAGAVKLRTLDMAGEGVVGTGADRAGEGHEDARLKILQALQLHRQQQQQQQQQDQEDGQQDARVQRPLLQRFVGGAAGAAVPRISIDLTNDADEYGSAPRHAPLMPPARHPQSQQSHLQLRPQPEAPQRGLGGLAFTQLPSHTESCAGAGLGISGHGLQLQLQDHGFGSGGSGWADDGGHFGAGGLNGYGRGGGRDRPQLMLHPMAVDPAGGANVSPVRQQGAGRWLQL</sequence>
<keyword evidence="6" id="KW-1185">Reference proteome</keyword>
<feature type="region of interest" description="Disordered" evidence="3">
    <location>
        <begin position="965"/>
        <end position="1007"/>
    </location>
</feature>
<dbReference type="GO" id="GO:0016592">
    <property type="term" value="C:mediator complex"/>
    <property type="evidence" value="ECO:0007669"/>
    <property type="project" value="TreeGrafter"/>
</dbReference>
<evidence type="ECO:0000256" key="2">
    <source>
        <dbReference type="SAM" id="Coils"/>
    </source>
</evidence>
<dbReference type="GO" id="GO:0043565">
    <property type="term" value="F:sequence-specific DNA binding"/>
    <property type="evidence" value="ECO:0007669"/>
    <property type="project" value="InterPro"/>
</dbReference>
<feature type="compositionally biased region" description="Low complexity" evidence="3">
    <location>
        <begin position="989"/>
        <end position="1002"/>
    </location>
</feature>
<evidence type="ECO:0000259" key="4">
    <source>
        <dbReference type="PROSITE" id="PS50114"/>
    </source>
</evidence>
<feature type="region of interest" description="Disordered" evidence="3">
    <location>
        <begin position="901"/>
        <end position="940"/>
    </location>
</feature>
<feature type="domain" description="GATA-type" evidence="4">
    <location>
        <begin position="862"/>
        <end position="921"/>
    </location>
</feature>
<dbReference type="PANTHER" id="PTHR46007">
    <property type="entry name" value="MEDIATOR OF RNA POLYMERASE II TRANSCRIPTION SUBUNIT 12"/>
    <property type="match status" value="1"/>
</dbReference>
<dbReference type="InterPro" id="IPR051647">
    <property type="entry name" value="Mediator_comp_sub12"/>
</dbReference>
<feature type="compositionally biased region" description="Basic residues" evidence="3">
    <location>
        <begin position="780"/>
        <end position="791"/>
    </location>
</feature>